<evidence type="ECO:0000256" key="2">
    <source>
        <dbReference type="ARBA" id="ARBA00022679"/>
    </source>
</evidence>
<feature type="domain" description="Four-carbon acid sugar kinase N-terminal" evidence="7">
    <location>
        <begin position="6"/>
        <end position="223"/>
    </location>
</feature>
<dbReference type="Pfam" id="PF07005">
    <property type="entry name" value="SBD_N"/>
    <property type="match status" value="1"/>
</dbReference>
<gene>
    <name evidence="9" type="ORF">CVP05_10565</name>
</gene>
<evidence type="ECO:0000256" key="6">
    <source>
        <dbReference type="ARBA" id="ARBA00023277"/>
    </source>
</evidence>
<evidence type="ECO:0000259" key="8">
    <source>
        <dbReference type="Pfam" id="PF17042"/>
    </source>
</evidence>
<organism evidence="9 10">
    <name type="scientific">Conservatibacter flavescens</name>
    <dbReference type="NCBI Taxonomy" id="28161"/>
    <lineage>
        <taxon>Bacteria</taxon>
        <taxon>Pseudomonadati</taxon>
        <taxon>Pseudomonadota</taxon>
        <taxon>Gammaproteobacteria</taxon>
        <taxon>Pasteurellales</taxon>
        <taxon>Pasteurellaceae</taxon>
        <taxon>Conservatibacter</taxon>
    </lineage>
</organism>
<comment type="similarity">
    <text evidence="1">Belongs to the four-carbon acid sugar kinase family.</text>
</comment>
<accession>A0A2M8S090</accession>
<evidence type="ECO:0000313" key="9">
    <source>
        <dbReference type="EMBL" id="PJG84572.1"/>
    </source>
</evidence>
<name>A0A2M8S090_9PAST</name>
<keyword evidence="4" id="KW-0418">Kinase</keyword>
<feature type="domain" description="Four-carbon acid sugar kinase nucleotide binding" evidence="8">
    <location>
        <begin position="242"/>
        <end position="402"/>
    </location>
</feature>
<dbReference type="SUPFAM" id="SSF142764">
    <property type="entry name" value="YgbK-like"/>
    <property type="match status" value="1"/>
</dbReference>
<proteinExistence type="inferred from homology"/>
<comment type="caution">
    <text evidence="9">The sequence shown here is derived from an EMBL/GenBank/DDBJ whole genome shotgun (WGS) entry which is preliminary data.</text>
</comment>
<keyword evidence="2" id="KW-0808">Transferase</keyword>
<evidence type="ECO:0008006" key="11">
    <source>
        <dbReference type="Google" id="ProtNLM"/>
    </source>
</evidence>
<dbReference type="InterPro" id="IPR010737">
    <property type="entry name" value="4-carb_acid_sugar_kinase_N"/>
</dbReference>
<evidence type="ECO:0000259" key="7">
    <source>
        <dbReference type="Pfam" id="PF07005"/>
    </source>
</evidence>
<dbReference type="Proteomes" id="UP000229329">
    <property type="component" value="Unassembled WGS sequence"/>
</dbReference>
<dbReference type="InterPro" id="IPR037051">
    <property type="entry name" value="4-carb_acid_sugar_kinase_N_sf"/>
</dbReference>
<evidence type="ECO:0000256" key="3">
    <source>
        <dbReference type="ARBA" id="ARBA00022741"/>
    </source>
</evidence>
<keyword evidence="5" id="KW-0067">ATP-binding</keyword>
<dbReference type="GO" id="GO:0005524">
    <property type="term" value="F:ATP binding"/>
    <property type="evidence" value="ECO:0007669"/>
    <property type="project" value="UniProtKB-KW"/>
</dbReference>
<dbReference type="InterPro" id="IPR031475">
    <property type="entry name" value="NBD_C"/>
</dbReference>
<dbReference type="GO" id="GO:0016301">
    <property type="term" value="F:kinase activity"/>
    <property type="evidence" value="ECO:0007669"/>
    <property type="project" value="UniProtKB-KW"/>
</dbReference>
<dbReference type="RefSeq" id="WP_100289538.1">
    <property type="nucleotide sequence ID" value="NZ_PHHA01000027.1"/>
</dbReference>
<dbReference type="OrthoDB" id="191465at2"/>
<keyword evidence="3" id="KW-0547">Nucleotide-binding</keyword>
<keyword evidence="10" id="KW-1185">Reference proteome</keyword>
<dbReference type="InterPro" id="IPR042213">
    <property type="entry name" value="NBD_C_sf"/>
</dbReference>
<dbReference type="AlphaFoldDB" id="A0A2M8S090"/>
<evidence type="ECO:0000313" key="10">
    <source>
        <dbReference type="Proteomes" id="UP000229329"/>
    </source>
</evidence>
<evidence type="ECO:0000256" key="4">
    <source>
        <dbReference type="ARBA" id="ARBA00022777"/>
    </source>
</evidence>
<protein>
    <recommendedName>
        <fullName evidence="11">Four-carbon acid sugar kinase family protein</fullName>
    </recommendedName>
</protein>
<sequence>MKKESLFVIADDLTGANDTGIMFAEAGFSTILKMDLASLNTMNLDSAEVFSISTNSRAIGEQAAEATQQVVSVAIKNGINQIYLKIDSTMRGSVRYQIQGALQAWTNKYPNAKAIICCAYPDMGRTIENGHLLVNGVPVEQTASGQDAICPVLSSSMQVLLPDAELLACSTEDELHAQIMASDKQQFVIDAKTSADLNIIANVINQLGHMAIPVGSAGLAEKLKTPPELSKKKANIPLGRSLILVSSIHEVSQNQVDKYIASLGGKSIVFNPAPAQLLNHSVSNEALKQQLNALIESSSENVIIRANPTKYHSSESIHSVAKKIAEYLSELGLYCLTKQKFDSIILFGGDGAAALLKKMHVSELELVYALFPGVPLCRINDGLYKGIHIVTKSGGFGSLDLLTDMMK</sequence>
<evidence type="ECO:0000256" key="5">
    <source>
        <dbReference type="ARBA" id="ARBA00022840"/>
    </source>
</evidence>
<reference evidence="9 10" key="1">
    <citation type="submission" date="2017-11" db="EMBL/GenBank/DDBJ databases">
        <title>Reclassification of Bisgaard taxon 7 as Conservatibacter flavescens gen. nov., sp. nov.</title>
        <authorList>
            <person name="Christensen H."/>
        </authorList>
    </citation>
    <scope>NUCLEOTIDE SEQUENCE [LARGE SCALE GENOMIC DNA]</scope>
    <source>
        <strain evidence="9 10">7_4</strain>
    </source>
</reference>
<keyword evidence="6" id="KW-0119">Carbohydrate metabolism</keyword>
<dbReference type="EMBL" id="PHHA01000027">
    <property type="protein sequence ID" value="PJG84572.1"/>
    <property type="molecule type" value="Genomic_DNA"/>
</dbReference>
<dbReference type="Gene3D" id="3.40.980.20">
    <property type="entry name" value="Four-carbon acid sugar kinase, nucleotide binding domain"/>
    <property type="match status" value="1"/>
</dbReference>
<evidence type="ECO:0000256" key="1">
    <source>
        <dbReference type="ARBA" id="ARBA00005715"/>
    </source>
</evidence>
<dbReference type="Pfam" id="PF17042">
    <property type="entry name" value="NBD_C"/>
    <property type="match status" value="1"/>
</dbReference>
<dbReference type="Gene3D" id="3.40.50.10840">
    <property type="entry name" value="Putative sugar-binding, N-terminal domain"/>
    <property type="match status" value="1"/>
</dbReference>